<feature type="compositionally biased region" description="Low complexity" evidence="2">
    <location>
        <begin position="15"/>
        <end position="35"/>
    </location>
</feature>
<evidence type="ECO:0000313" key="3">
    <source>
        <dbReference type="EMBL" id="GGM53166.1"/>
    </source>
</evidence>
<feature type="region of interest" description="Disordered" evidence="2">
    <location>
        <begin position="1"/>
        <end position="35"/>
    </location>
</feature>
<dbReference type="AlphaFoldDB" id="A0A8J3CB35"/>
<dbReference type="InterPro" id="IPR001753">
    <property type="entry name" value="Enoyl-CoA_hydra/iso"/>
</dbReference>
<reference evidence="3" key="2">
    <citation type="submission" date="2020-09" db="EMBL/GenBank/DDBJ databases">
        <authorList>
            <person name="Sun Q."/>
            <person name="Zhou Y."/>
        </authorList>
    </citation>
    <scope>NUCLEOTIDE SEQUENCE</scope>
    <source>
        <strain evidence="3">CGMCC 4.5737</strain>
    </source>
</reference>
<organism evidence="3 4">
    <name type="scientific">Longimycelium tulufanense</name>
    <dbReference type="NCBI Taxonomy" id="907463"/>
    <lineage>
        <taxon>Bacteria</taxon>
        <taxon>Bacillati</taxon>
        <taxon>Actinomycetota</taxon>
        <taxon>Actinomycetes</taxon>
        <taxon>Pseudonocardiales</taxon>
        <taxon>Pseudonocardiaceae</taxon>
        <taxon>Longimycelium</taxon>
    </lineage>
</organism>
<accession>A0A8J3CB35</accession>
<dbReference type="CDD" id="cd06558">
    <property type="entry name" value="crotonase-like"/>
    <property type="match status" value="1"/>
</dbReference>
<evidence type="ECO:0000256" key="2">
    <source>
        <dbReference type="SAM" id="MobiDB-lite"/>
    </source>
</evidence>
<comment type="similarity">
    <text evidence="1">Belongs to the enoyl-CoA hydratase/isomerase family.</text>
</comment>
<evidence type="ECO:0000313" key="4">
    <source>
        <dbReference type="Proteomes" id="UP000637578"/>
    </source>
</evidence>
<reference evidence="3" key="1">
    <citation type="journal article" date="2014" name="Int. J. Syst. Evol. Microbiol.">
        <title>Complete genome sequence of Corynebacterium casei LMG S-19264T (=DSM 44701T), isolated from a smear-ripened cheese.</title>
        <authorList>
            <consortium name="US DOE Joint Genome Institute (JGI-PGF)"/>
            <person name="Walter F."/>
            <person name="Albersmeier A."/>
            <person name="Kalinowski J."/>
            <person name="Ruckert C."/>
        </authorList>
    </citation>
    <scope>NUCLEOTIDE SEQUENCE</scope>
    <source>
        <strain evidence="3">CGMCC 4.5737</strain>
    </source>
</reference>
<comment type="caution">
    <text evidence="3">The sequence shown here is derived from an EMBL/GenBank/DDBJ whole genome shotgun (WGS) entry which is preliminary data.</text>
</comment>
<dbReference type="PANTHER" id="PTHR42964">
    <property type="entry name" value="ENOYL-COA HYDRATASE"/>
    <property type="match status" value="1"/>
</dbReference>
<dbReference type="EMBL" id="BMMK01000010">
    <property type="protein sequence ID" value="GGM53166.1"/>
    <property type="molecule type" value="Genomic_DNA"/>
</dbReference>
<dbReference type="InterPro" id="IPR051683">
    <property type="entry name" value="Enoyl-CoA_Hydratase/Isomerase"/>
</dbReference>
<dbReference type="Gene3D" id="3.90.226.10">
    <property type="entry name" value="2-enoyl-CoA Hydratase, Chain A, domain 1"/>
    <property type="match status" value="1"/>
</dbReference>
<dbReference type="Gene3D" id="1.10.12.10">
    <property type="entry name" value="Lyase 2-enoyl-coa Hydratase, Chain A, domain 2"/>
    <property type="match status" value="1"/>
</dbReference>
<proteinExistence type="inferred from homology"/>
<dbReference type="InterPro" id="IPR029045">
    <property type="entry name" value="ClpP/crotonase-like_dom_sf"/>
</dbReference>
<protein>
    <submittedName>
        <fullName evidence="3">Enoyl-CoA hydratase</fullName>
    </submittedName>
</protein>
<keyword evidence="4" id="KW-1185">Reference proteome</keyword>
<dbReference type="PANTHER" id="PTHR42964:SF1">
    <property type="entry name" value="POLYKETIDE BIOSYNTHESIS ENOYL-COA HYDRATASE PKSH-RELATED"/>
    <property type="match status" value="1"/>
</dbReference>
<gene>
    <name evidence="3" type="primary">paaG</name>
    <name evidence="3" type="ORF">GCM10012275_25200</name>
</gene>
<dbReference type="SUPFAM" id="SSF52096">
    <property type="entry name" value="ClpP/crotonase"/>
    <property type="match status" value="1"/>
</dbReference>
<dbReference type="InterPro" id="IPR014748">
    <property type="entry name" value="Enoyl-CoA_hydra_C"/>
</dbReference>
<dbReference type="Proteomes" id="UP000637578">
    <property type="component" value="Unassembled WGS sequence"/>
</dbReference>
<dbReference type="Pfam" id="PF00378">
    <property type="entry name" value="ECH_1"/>
    <property type="match status" value="1"/>
</dbReference>
<name>A0A8J3CB35_9PSEU</name>
<sequence length="304" mass="32199">MAEAGPERCLSPNLAGPGQHSAGGPAGSPGLPVSGVDSAVTPVRVRHMADELVHYDVARGVATITLDSPHNRNALSAQLRRELRDHLTRAVDDAAVRVVVLSHTGPVFCSGMDLKESRGADAQTQGVHEFPAILEQIWNSPKPVVARLVGPARAGGVGLVAACDIAVAAEDATFAFSEVRIGVVPAVISVTVLPRLLPRAAHELFLTGEKFDARRAVAAGLINSAVPADTLDDEVRRYTDMLALGGPRALAATKAMLRRPRAANLREDLAEMLQLSAGYFASEEGQEGIRAFVEKRPPSWVPRD</sequence>
<dbReference type="NCBIfam" id="NF005879">
    <property type="entry name" value="PRK07827.1"/>
    <property type="match status" value="1"/>
</dbReference>
<evidence type="ECO:0000256" key="1">
    <source>
        <dbReference type="ARBA" id="ARBA00005254"/>
    </source>
</evidence>
<dbReference type="GO" id="GO:0003824">
    <property type="term" value="F:catalytic activity"/>
    <property type="evidence" value="ECO:0007669"/>
    <property type="project" value="UniProtKB-ARBA"/>
</dbReference>